<sequence>MNIGIFTDTYFPQVSGVATSIQTLKEQLESRGHNVYIFTTTDPLVPEDAIEPNIYRMPSVAFVSFKERRIAVRGLFSALQVARKLNLDIVHTQTEFSMGYIGKFVARNLKIPTVHTYHTMYEDYLHYVMNGHLLKPYHVRQFTRAFLHHDAGVVAPTDRVLDTLSGYEVKSPIRVIGTGVNLDAYEKTPTRDIRHELGLDDVPVLISLSRVAFEKKINRVIASMPAILKQVPNAILLIVGDGPARESLEEQVEDMGLEKHVRFIGQVEHDEVPLYYRAADIFLSASDSEAQGLTYLEAMAAGTKVLALKGEYTDKLLNDPTVGRTFATTKEMAHQAVEYLQHPGQYGDDTIRNQKLREVSATCFGERVEKFYDDAAVYYENVLKPQLEERAVAAPLRLRRVRGKEL</sequence>
<dbReference type="SUPFAM" id="SSF53756">
    <property type="entry name" value="UDP-Glycosyltransferase/glycogen phosphorylase"/>
    <property type="match status" value="1"/>
</dbReference>
<accession>A0ABY7WSS3</accession>
<dbReference type="InterPro" id="IPR001296">
    <property type="entry name" value="Glyco_trans_1"/>
</dbReference>
<protein>
    <submittedName>
        <fullName evidence="3">Glycosyltransferase family 4 protein</fullName>
    </submittedName>
</protein>
<dbReference type="Pfam" id="PF13439">
    <property type="entry name" value="Glyco_transf_4"/>
    <property type="match status" value="1"/>
</dbReference>
<proteinExistence type="predicted"/>
<reference evidence="3 4" key="1">
    <citation type="submission" date="2023-02" db="EMBL/GenBank/DDBJ databases">
        <title>Genome sequence of Lacticaseibacillus sp. KACC 23028.</title>
        <authorList>
            <person name="Kim S."/>
            <person name="Heo J."/>
            <person name="Kwon S.-W."/>
        </authorList>
    </citation>
    <scope>NUCLEOTIDE SEQUENCE [LARGE SCALE GENOMIC DNA]</scope>
    <source>
        <strain evidence="3 4">KACC 23028</strain>
    </source>
</reference>
<dbReference type="Gene3D" id="3.40.50.2000">
    <property type="entry name" value="Glycogen Phosphorylase B"/>
    <property type="match status" value="2"/>
</dbReference>
<dbReference type="EMBL" id="CP117884">
    <property type="protein sequence ID" value="WDF82074.1"/>
    <property type="molecule type" value="Genomic_DNA"/>
</dbReference>
<dbReference type="InterPro" id="IPR028098">
    <property type="entry name" value="Glyco_trans_4-like_N"/>
</dbReference>
<dbReference type="PANTHER" id="PTHR45947:SF3">
    <property type="entry name" value="SULFOQUINOVOSYL TRANSFERASE SQD2"/>
    <property type="match status" value="1"/>
</dbReference>
<feature type="domain" description="Glycosyltransferase subfamily 4-like N-terminal" evidence="2">
    <location>
        <begin position="14"/>
        <end position="183"/>
    </location>
</feature>
<dbReference type="InterPro" id="IPR050194">
    <property type="entry name" value="Glycosyltransferase_grp1"/>
</dbReference>
<dbReference type="RefSeq" id="WP_274259294.1">
    <property type="nucleotide sequence ID" value="NZ_CP117884.1"/>
</dbReference>
<keyword evidence="4" id="KW-1185">Reference proteome</keyword>
<evidence type="ECO:0000259" key="2">
    <source>
        <dbReference type="Pfam" id="PF13439"/>
    </source>
</evidence>
<dbReference type="Pfam" id="PF00534">
    <property type="entry name" value="Glycos_transf_1"/>
    <property type="match status" value="1"/>
</dbReference>
<gene>
    <name evidence="3" type="ORF">PQ472_09115</name>
</gene>
<dbReference type="PANTHER" id="PTHR45947">
    <property type="entry name" value="SULFOQUINOVOSYL TRANSFERASE SQD2"/>
    <property type="match status" value="1"/>
</dbReference>
<evidence type="ECO:0000313" key="3">
    <source>
        <dbReference type="EMBL" id="WDF82074.1"/>
    </source>
</evidence>
<organism evidence="3 4">
    <name type="scientific">Lacticaseibacillus pabuli</name>
    <dbReference type="NCBI Taxonomy" id="3025672"/>
    <lineage>
        <taxon>Bacteria</taxon>
        <taxon>Bacillati</taxon>
        <taxon>Bacillota</taxon>
        <taxon>Bacilli</taxon>
        <taxon>Lactobacillales</taxon>
        <taxon>Lactobacillaceae</taxon>
        <taxon>Lacticaseibacillus</taxon>
    </lineage>
</organism>
<dbReference type="Proteomes" id="UP001220377">
    <property type="component" value="Chromosome"/>
</dbReference>
<feature type="domain" description="Glycosyl transferase family 1" evidence="1">
    <location>
        <begin position="192"/>
        <end position="340"/>
    </location>
</feature>
<evidence type="ECO:0000313" key="4">
    <source>
        <dbReference type="Proteomes" id="UP001220377"/>
    </source>
</evidence>
<dbReference type="CDD" id="cd03817">
    <property type="entry name" value="GT4_UGDG-like"/>
    <property type="match status" value="1"/>
</dbReference>
<evidence type="ECO:0000259" key="1">
    <source>
        <dbReference type="Pfam" id="PF00534"/>
    </source>
</evidence>
<name>A0ABY7WSS3_9LACO</name>